<evidence type="ECO:0000313" key="3">
    <source>
        <dbReference type="EMBL" id="NEZ60527.1"/>
    </source>
</evidence>
<sequence>MHLQPHHRIAILLHNGITGAKGKTGLALLRYSQNPIAVVVDETCADQSIQELTGINRDVPIVATMAAALHYQPDVLAIGLAPSGGRLPEPWLEDVRVAIAAGLNVMNGLHTYFNDDPTLTKYLDRTRYPDQWIWDMRQETPGLSVGSGKARDLNHCRRVLAVGTDMAVGKMSTCIELNRATQAKGLRSQLIATGQTALMLGAPGIALDAVRVDFAAGAVEQAVLDHSAQNDVLYVEGQGSLLNPASTATLPLLRGTQPTHLVLVHKINLERIQHFPDFIIPPIQEVIKLYETVAHAGGTYRAPKMTGIALNTFGVSEDEARNAISNLSETTGLPCTDVVRFSPSPILDVILNT</sequence>
<dbReference type="EMBL" id="QXHD01000004">
    <property type="protein sequence ID" value="NEZ60527.1"/>
    <property type="molecule type" value="Genomic_DNA"/>
</dbReference>
<dbReference type="InterPro" id="IPR035086">
    <property type="entry name" value="DgcN-like_C"/>
</dbReference>
<dbReference type="Gene3D" id="3.40.50.720">
    <property type="entry name" value="NAD(P)-binding Rossmann-like Domain"/>
    <property type="match status" value="1"/>
</dbReference>
<comment type="caution">
    <text evidence="3">The sequence shown here is derived from an EMBL/GenBank/DDBJ whole genome shotgun (WGS) entry which is preliminary data.</text>
</comment>
<proteinExistence type="predicted"/>
<keyword evidence="4" id="KW-1185">Reference proteome</keyword>
<organism evidence="3 4">
    <name type="scientific">Adonisia turfae CCMR0081</name>
    <dbReference type="NCBI Taxonomy" id="2292702"/>
    <lineage>
        <taxon>Bacteria</taxon>
        <taxon>Bacillati</taxon>
        <taxon>Cyanobacteriota</taxon>
        <taxon>Adonisia</taxon>
        <taxon>Adonisia turfae</taxon>
    </lineage>
</organism>
<dbReference type="SUPFAM" id="SSF52540">
    <property type="entry name" value="P-loop containing nucleoside triphosphate hydrolases"/>
    <property type="match status" value="1"/>
</dbReference>
<feature type="domain" description="D-glutamate N-acetyltransferase-like C-terminal" evidence="1">
    <location>
        <begin position="145"/>
        <end position="346"/>
    </location>
</feature>
<dbReference type="InterPro" id="IPR011669">
    <property type="entry name" value="DgcN-like"/>
</dbReference>
<dbReference type="Gene3D" id="3.40.50.300">
    <property type="entry name" value="P-loop containing nucleotide triphosphate hydrolases"/>
    <property type="match status" value="1"/>
</dbReference>
<dbReference type="InterPro" id="IPR035402">
    <property type="entry name" value="DgcN-like_N"/>
</dbReference>
<dbReference type="PANTHER" id="PTHR40690:SF1">
    <property type="entry name" value="DUF1611 DOMAIN-CONTAINING PROTEIN"/>
    <property type="match status" value="1"/>
</dbReference>
<feature type="domain" description="D-glutamate N-acetyltransferase-like N-terminal" evidence="2">
    <location>
        <begin position="43"/>
        <end position="138"/>
    </location>
</feature>
<gene>
    <name evidence="3" type="ORF">DXZ20_33795</name>
</gene>
<name>A0A6M0RWB1_9CYAN</name>
<dbReference type="InterPro" id="IPR027417">
    <property type="entry name" value="P-loop_NTPase"/>
</dbReference>
<dbReference type="Pfam" id="PF07755">
    <property type="entry name" value="DUF1611"/>
    <property type="match status" value="1"/>
</dbReference>
<evidence type="ECO:0000259" key="1">
    <source>
        <dbReference type="Pfam" id="PF07755"/>
    </source>
</evidence>
<accession>A0A6M0RWB1</accession>
<dbReference type="Proteomes" id="UP000481033">
    <property type="component" value="Unassembled WGS sequence"/>
</dbReference>
<dbReference type="Pfam" id="PF17396">
    <property type="entry name" value="DUF1611_N"/>
    <property type="match status" value="1"/>
</dbReference>
<dbReference type="AlphaFoldDB" id="A0A6M0RWB1"/>
<evidence type="ECO:0000313" key="4">
    <source>
        <dbReference type="Proteomes" id="UP000481033"/>
    </source>
</evidence>
<dbReference type="PIRSF" id="PIRSF026760">
    <property type="entry name" value="UCP026760"/>
    <property type="match status" value="1"/>
</dbReference>
<protein>
    <submittedName>
        <fullName evidence="3">DUF1611 domain-containing protein</fullName>
    </submittedName>
</protein>
<dbReference type="PANTHER" id="PTHR40690">
    <property type="entry name" value="GLL3100 PROTEIN"/>
    <property type="match status" value="1"/>
</dbReference>
<reference evidence="3 4" key="1">
    <citation type="journal article" date="2020" name="Microb. Ecol.">
        <title>Ecogenomics of the Marine Benthic Filamentous Cyanobacterium Adonisia.</title>
        <authorList>
            <person name="Walter J.M."/>
            <person name="Coutinho F.H."/>
            <person name="Leomil L."/>
            <person name="Hargreaves P.I."/>
            <person name="Campeao M.E."/>
            <person name="Vieira V.V."/>
            <person name="Silva B.S."/>
            <person name="Fistarol G.O."/>
            <person name="Salomon P.S."/>
            <person name="Sawabe T."/>
            <person name="Mino S."/>
            <person name="Hosokawa M."/>
            <person name="Miyashita H."/>
            <person name="Maruyama F."/>
            <person name="van Verk M.C."/>
            <person name="Dutilh B.E."/>
            <person name="Thompson C.C."/>
            <person name="Thompson F.L."/>
        </authorList>
    </citation>
    <scope>NUCLEOTIDE SEQUENCE [LARGE SCALE GENOMIC DNA]</scope>
    <source>
        <strain evidence="3 4">CCMR0081</strain>
    </source>
</reference>
<dbReference type="RefSeq" id="WP_163703008.1">
    <property type="nucleotide sequence ID" value="NZ_QXHD01000004.1"/>
</dbReference>
<evidence type="ECO:0000259" key="2">
    <source>
        <dbReference type="Pfam" id="PF17396"/>
    </source>
</evidence>